<feature type="compositionally biased region" description="Basic and acidic residues" evidence="1">
    <location>
        <begin position="163"/>
        <end position="176"/>
    </location>
</feature>
<dbReference type="PANTHER" id="PTHR15410">
    <property type="entry name" value="HIRA-INTERACTING PROTEIN 3"/>
    <property type="match status" value="1"/>
</dbReference>
<gene>
    <name evidence="2" type="ORF">ALECFALPRED_010757</name>
</gene>
<organism evidence="2 3">
    <name type="scientific">Alectoria fallacina</name>
    <dbReference type="NCBI Taxonomy" id="1903189"/>
    <lineage>
        <taxon>Eukaryota</taxon>
        <taxon>Fungi</taxon>
        <taxon>Dikarya</taxon>
        <taxon>Ascomycota</taxon>
        <taxon>Pezizomycotina</taxon>
        <taxon>Lecanoromycetes</taxon>
        <taxon>OSLEUM clade</taxon>
        <taxon>Lecanoromycetidae</taxon>
        <taxon>Lecanorales</taxon>
        <taxon>Lecanorineae</taxon>
        <taxon>Parmeliaceae</taxon>
        <taxon>Alectoria</taxon>
    </lineage>
</organism>
<evidence type="ECO:0000256" key="1">
    <source>
        <dbReference type="SAM" id="MobiDB-lite"/>
    </source>
</evidence>
<dbReference type="EMBL" id="CAJPDR010000914">
    <property type="protein sequence ID" value="CAF9943171.1"/>
    <property type="molecule type" value="Genomic_DNA"/>
</dbReference>
<feature type="compositionally biased region" description="Basic and acidic residues" evidence="1">
    <location>
        <begin position="112"/>
        <end position="130"/>
    </location>
</feature>
<proteinExistence type="predicted"/>
<feature type="compositionally biased region" description="Acidic residues" evidence="1">
    <location>
        <begin position="278"/>
        <end position="287"/>
    </location>
</feature>
<dbReference type="GO" id="GO:0005634">
    <property type="term" value="C:nucleus"/>
    <property type="evidence" value="ECO:0007669"/>
    <property type="project" value="TreeGrafter"/>
</dbReference>
<feature type="region of interest" description="Disordered" evidence="1">
    <location>
        <begin position="400"/>
        <end position="419"/>
    </location>
</feature>
<dbReference type="InterPro" id="IPR037647">
    <property type="entry name" value="HIRIP3"/>
</dbReference>
<comment type="caution">
    <text evidence="2">The sequence shown here is derived from an EMBL/GenBank/DDBJ whole genome shotgun (WGS) entry which is preliminary data.</text>
</comment>
<evidence type="ECO:0000313" key="3">
    <source>
        <dbReference type="Proteomes" id="UP000664203"/>
    </source>
</evidence>
<accession>A0A8H3PJU7</accession>
<reference evidence="2" key="1">
    <citation type="submission" date="2021-03" db="EMBL/GenBank/DDBJ databases">
        <authorList>
            <person name="Tagirdzhanova G."/>
        </authorList>
    </citation>
    <scope>NUCLEOTIDE SEQUENCE</scope>
</reference>
<dbReference type="AlphaFoldDB" id="A0A8H3PJU7"/>
<feature type="compositionally biased region" description="Polar residues" evidence="1">
    <location>
        <begin position="222"/>
        <end position="233"/>
    </location>
</feature>
<dbReference type="Proteomes" id="UP000664203">
    <property type="component" value="Unassembled WGS sequence"/>
</dbReference>
<feature type="region of interest" description="Disordered" evidence="1">
    <location>
        <begin position="54"/>
        <end position="328"/>
    </location>
</feature>
<dbReference type="PANTHER" id="PTHR15410:SF2">
    <property type="entry name" value="HIRA-INTERACTING PROTEIN 3"/>
    <property type="match status" value="1"/>
</dbReference>
<keyword evidence="3" id="KW-1185">Reference proteome</keyword>
<feature type="compositionally biased region" description="Basic and acidic residues" evidence="1">
    <location>
        <begin position="54"/>
        <end position="70"/>
    </location>
</feature>
<evidence type="ECO:0000313" key="2">
    <source>
        <dbReference type="EMBL" id="CAF9943171.1"/>
    </source>
</evidence>
<dbReference type="OrthoDB" id="552755at2759"/>
<protein>
    <recommendedName>
        <fullName evidence="4">Transcriptional regulator</fullName>
    </recommendedName>
</protein>
<sequence length="441" mass="48764">MSASSLSDGPPSEAVLEQALRNAVREVYRSGDLNQLTVKRIRKSVEGDLDLQDDFFKNDSAWKEKSKDVIQSEVDSQADANAISEQPSSIPSPRQPSKSQKAQTHLPKSQKPNRDFRATKRASNEKAEPNKRRKKETPDPEGSTSEEKEIPTKKPIGKRKKRASSEKSVPKERQQKEASSFYGSGSEKEDVPSKKSVSKSRKDMSGSSPYPEPGNSKKAGQVSDNINGNSKATGTKREASESEISEVLDEVPKTKGRKQKRGSAEPSAKADGAKADASESEMSEVLDEAPKAKVRKRNSDPAKPNAKKTEISKRKQSSGQSTDPDAEEIKRLQSWLIKCGIRKMWHRELAPYDSSKARIRHLKELLADAGMTGRYSVEKAHQIKDERELKAELLAVQAGAKQWGKGESGGEDETIGRPKRRLARGLQELDFLNDDDGEETD</sequence>
<name>A0A8H3PJU7_9LECA</name>
<feature type="compositionally biased region" description="Low complexity" evidence="1">
    <location>
        <begin position="82"/>
        <end position="103"/>
    </location>
</feature>
<evidence type="ECO:0008006" key="4">
    <source>
        <dbReference type="Google" id="ProtNLM"/>
    </source>
</evidence>